<organism evidence="2">
    <name type="scientific">Schizaphis graminum</name>
    <name type="common">Green bug aphid</name>
    <dbReference type="NCBI Taxonomy" id="13262"/>
    <lineage>
        <taxon>Eukaryota</taxon>
        <taxon>Metazoa</taxon>
        <taxon>Ecdysozoa</taxon>
        <taxon>Arthropoda</taxon>
        <taxon>Hexapoda</taxon>
        <taxon>Insecta</taxon>
        <taxon>Pterygota</taxon>
        <taxon>Neoptera</taxon>
        <taxon>Paraneoptera</taxon>
        <taxon>Hemiptera</taxon>
        <taxon>Sternorrhyncha</taxon>
        <taxon>Aphidomorpha</taxon>
        <taxon>Aphidoidea</taxon>
        <taxon>Aphididae</taxon>
        <taxon>Aphidini</taxon>
        <taxon>Schizaphis</taxon>
    </lineage>
</organism>
<evidence type="ECO:0000313" key="2">
    <source>
        <dbReference type="EMBL" id="MBY24831.1"/>
    </source>
</evidence>
<sequence length="137" mass="16245">MTRNIKYQRKLNRSEEESNSTLSFQDTDEINENFINNGKGINKNLPIYQIDDDDDNVYIKSTKISQPKMSEMYNINVVNYIQLDHQNIIFPGYNKEVFTELFNFIFNKASINKLHSNHCCSCTMRDLINVFFPKLWM</sequence>
<gene>
    <name evidence="2" type="ORF">g.119178</name>
</gene>
<protein>
    <submittedName>
        <fullName evidence="2">Uncharacterized protein</fullName>
    </submittedName>
</protein>
<reference evidence="2" key="1">
    <citation type="submission" date="2018-04" db="EMBL/GenBank/DDBJ databases">
        <title>Transcriptome of Schizaphis graminum biotype I.</title>
        <authorList>
            <person name="Scully E.D."/>
            <person name="Geib S.M."/>
            <person name="Palmer N.A."/>
            <person name="Koch K."/>
            <person name="Bradshaw J."/>
            <person name="Heng-Moss T."/>
            <person name="Sarath G."/>
        </authorList>
    </citation>
    <scope>NUCLEOTIDE SEQUENCE</scope>
</reference>
<feature type="region of interest" description="Disordered" evidence="1">
    <location>
        <begin position="1"/>
        <end position="23"/>
    </location>
</feature>
<dbReference type="AlphaFoldDB" id="A0A2S2P5R4"/>
<dbReference type="EMBL" id="GGMR01012212">
    <property type="protein sequence ID" value="MBY24831.1"/>
    <property type="molecule type" value="Transcribed_RNA"/>
</dbReference>
<accession>A0A2S2P5R4</accession>
<name>A0A2S2P5R4_SCHGA</name>
<proteinExistence type="predicted"/>
<evidence type="ECO:0000256" key="1">
    <source>
        <dbReference type="SAM" id="MobiDB-lite"/>
    </source>
</evidence>
<feature type="compositionally biased region" description="Basic residues" evidence="1">
    <location>
        <begin position="1"/>
        <end position="11"/>
    </location>
</feature>